<keyword evidence="5" id="KW-0418">Kinase</keyword>
<dbReference type="InterPro" id="IPR050198">
    <property type="entry name" value="Non-receptor_tyrosine_kinases"/>
</dbReference>
<evidence type="ECO:0000256" key="5">
    <source>
        <dbReference type="ARBA" id="ARBA00022777"/>
    </source>
</evidence>
<dbReference type="Gene3D" id="1.10.510.10">
    <property type="entry name" value="Transferase(Phosphotransferase) domain 1"/>
    <property type="match status" value="2"/>
</dbReference>
<organism evidence="11 12">
    <name type="scientific">Euphydryas editha</name>
    <name type="common">Edith's checkerspot</name>
    <dbReference type="NCBI Taxonomy" id="104508"/>
    <lineage>
        <taxon>Eukaryota</taxon>
        <taxon>Metazoa</taxon>
        <taxon>Ecdysozoa</taxon>
        <taxon>Arthropoda</taxon>
        <taxon>Hexapoda</taxon>
        <taxon>Insecta</taxon>
        <taxon>Pterygota</taxon>
        <taxon>Neoptera</taxon>
        <taxon>Endopterygota</taxon>
        <taxon>Lepidoptera</taxon>
        <taxon>Glossata</taxon>
        <taxon>Ditrysia</taxon>
        <taxon>Papilionoidea</taxon>
        <taxon>Nymphalidae</taxon>
        <taxon>Nymphalinae</taxon>
        <taxon>Euphydryas</taxon>
    </lineage>
</organism>
<dbReference type="InterPro" id="IPR055175">
    <property type="entry name" value="ACK/TNK-like_SAM"/>
</dbReference>
<dbReference type="Pfam" id="PF22931">
    <property type="entry name" value="SAM_TNK"/>
    <property type="match status" value="1"/>
</dbReference>
<dbReference type="GO" id="GO:0005524">
    <property type="term" value="F:ATP binding"/>
    <property type="evidence" value="ECO:0007669"/>
    <property type="project" value="UniProtKB-KW"/>
</dbReference>
<evidence type="ECO:0000259" key="10">
    <source>
        <dbReference type="Pfam" id="PF22931"/>
    </source>
</evidence>
<feature type="domain" description="Serine-threonine/tyrosine-protein kinase catalytic" evidence="9">
    <location>
        <begin position="134"/>
        <end position="187"/>
    </location>
</feature>
<dbReference type="AlphaFoldDB" id="A0AAU9UVP7"/>
<keyword evidence="3" id="KW-0808">Transferase</keyword>
<dbReference type="Pfam" id="PF07714">
    <property type="entry name" value="PK_Tyr_Ser-Thr"/>
    <property type="match status" value="2"/>
</dbReference>
<comment type="caution">
    <text evidence="11">The sequence shown here is derived from an EMBL/GenBank/DDBJ whole genome shotgun (WGS) entry which is preliminary data.</text>
</comment>
<feature type="compositionally biased region" description="Basic and acidic residues" evidence="8">
    <location>
        <begin position="1"/>
        <end position="11"/>
    </location>
</feature>
<keyword evidence="12" id="KW-1185">Reference proteome</keyword>
<evidence type="ECO:0000256" key="7">
    <source>
        <dbReference type="ARBA" id="ARBA00023137"/>
    </source>
</evidence>
<keyword evidence="6" id="KW-0067">ATP-binding</keyword>
<accession>A0AAU9UVP7</accession>
<dbReference type="GO" id="GO:0004715">
    <property type="term" value="F:non-membrane spanning protein tyrosine kinase activity"/>
    <property type="evidence" value="ECO:0007669"/>
    <property type="project" value="UniProtKB-EC"/>
</dbReference>
<evidence type="ECO:0000256" key="1">
    <source>
        <dbReference type="ARBA" id="ARBA00011903"/>
    </source>
</evidence>
<dbReference type="SUPFAM" id="SSF56112">
    <property type="entry name" value="Protein kinase-like (PK-like)"/>
    <property type="match status" value="1"/>
</dbReference>
<keyword evidence="2" id="KW-0728">SH3 domain</keyword>
<gene>
    <name evidence="11" type="ORF">EEDITHA_LOCUS18215</name>
</gene>
<evidence type="ECO:0000256" key="8">
    <source>
        <dbReference type="SAM" id="MobiDB-lite"/>
    </source>
</evidence>
<evidence type="ECO:0000256" key="2">
    <source>
        <dbReference type="ARBA" id="ARBA00022443"/>
    </source>
</evidence>
<feature type="region of interest" description="Disordered" evidence="8">
    <location>
        <begin position="1"/>
        <end position="27"/>
    </location>
</feature>
<dbReference type="EC" id="2.7.10.2" evidence="1"/>
<feature type="domain" description="ACK/TNK-like SAM" evidence="10">
    <location>
        <begin position="79"/>
        <end position="115"/>
    </location>
</feature>
<feature type="region of interest" description="Disordered" evidence="8">
    <location>
        <begin position="292"/>
        <end position="322"/>
    </location>
</feature>
<evidence type="ECO:0000259" key="9">
    <source>
        <dbReference type="Pfam" id="PF07714"/>
    </source>
</evidence>
<sequence length="334" mass="37548">MSLTLLKKEQQDSEEPISKPTTHEAKNNSVIIEKEAPEVATVASKSVDLIQLAAAITAAARFAGTSRYIGELLYFNGDILKVSKLSQLKFVALEDLAQIGLSKPEQRRYKKIYSKYFPNAYITILRKLLHVNKKSEPVTELAPLRSLLECLREVTLRSNFSVAVLCEFAEQICDGMTYLENKRLIHRCAPECILYLRFTSSSDVWAFGVCLWEMFTYGFQPWAAFSGQQILEAIDAPNFQPPRQIVTPYKPSEDLEQVPLINPNSPSHLTATASTSPYPLLNPTRQAKECDEVDLSYGDKSKNSKKPNKSISEPTTSKSLLDKICEQNNEAYLN</sequence>
<evidence type="ECO:0000313" key="12">
    <source>
        <dbReference type="Proteomes" id="UP001153954"/>
    </source>
</evidence>
<name>A0AAU9UVP7_EUPED</name>
<dbReference type="InterPro" id="IPR001245">
    <property type="entry name" value="Ser-Thr/Tyr_kinase_cat_dom"/>
</dbReference>
<dbReference type="EMBL" id="CAKOGL010000026">
    <property type="protein sequence ID" value="CAH2103744.1"/>
    <property type="molecule type" value="Genomic_DNA"/>
</dbReference>
<keyword evidence="7" id="KW-0829">Tyrosine-protein kinase</keyword>
<keyword evidence="4" id="KW-0547">Nucleotide-binding</keyword>
<dbReference type="Proteomes" id="UP001153954">
    <property type="component" value="Unassembled WGS sequence"/>
</dbReference>
<reference evidence="11" key="1">
    <citation type="submission" date="2022-03" db="EMBL/GenBank/DDBJ databases">
        <authorList>
            <person name="Tunstrom K."/>
        </authorList>
    </citation>
    <scope>NUCLEOTIDE SEQUENCE</scope>
</reference>
<dbReference type="PANTHER" id="PTHR24418">
    <property type="entry name" value="TYROSINE-PROTEIN KINASE"/>
    <property type="match status" value="1"/>
</dbReference>
<evidence type="ECO:0000256" key="6">
    <source>
        <dbReference type="ARBA" id="ARBA00022840"/>
    </source>
</evidence>
<feature type="domain" description="Serine-threonine/tyrosine-protein kinase catalytic" evidence="9">
    <location>
        <begin position="188"/>
        <end position="236"/>
    </location>
</feature>
<evidence type="ECO:0000256" key="3">
    <source>
        <dbReference type="ARBA" id="ARBA00022679"/>
    </source>
</evidence>
<dbReference type="InterPro" id="IPR011009">
    <property type="entry name" value="Kinase-like_dom_sf"/>
</dbReference>
<evidence type="ECO:0000256" key="4">
    <source>
        <dbReference type="ARBA" id="ARBA00022741"/>
    </source>
</evidence>
<evidence type="ECO:0000313" key="11">
    <source>
        <dbReference type="EMBL" id="CAH2103744.1"/>
    </source>
</evidence>
<protein>
    <recommendedName>
        <fullName evidence="1">non-specific protein-tyrosine kinase</fullName>
        <ecNumber evidence="1">2.7.10.2</ecNumber>
    </recommendedName>
</protein>
<proteinExistence type="predicted"/>